<proteinExistence type="predicted"/>
<name>A0A1G6GXK6_9BACI</name>
<accession>A0A1G6GXK6</accession>
<feature type="transmembrane region" description="Helical" evidence="1">
    <location>
        <begin position="7"/>
        <end position="25"/>
    </location>
</feature>
<evidence type="ECO:0000313" key="3">
    <source>
        <dbReference type="Proteomes" id="UP000242949"/>
    </source>
</evidence>
<evidence type="ECO:0000313" key="2">
    <source>
        <dbReference type="EMBL" id="SDB86752.1"/>
    </source>
</evidence>
<keyword evidence="1" id="KW-0812">Transmembrane</keyword>
<dbReference type="EMBL" id="FMYI01000002">
    <property type="protein sequence ID" value="SDB86752.1"/>
    <property type="molecule type" value="Genomic_DNA"/>
</dbReference>
<dbReference type="Proteomes" id="UP000242949">
    <property type="component" value="Unassembled WGS sequence"/>
</dbReference>
<reference evidence="3" key="1">
    <citation type="submission" date="2016-09" db="EMBL/GenBank/DDBJ databases">
        <authorList>
            <person name="Varghese N."/>
            <person name="Submissions S."/>
        </authorList>
    </citation>
    <scope>NUCLEOTIDE SEQUENCE [LARGE SCALE GENOMIC DNA]</scope>
    <source>
        <strain evidence="3">S5</strain>
    </source>
</reference>
<organism evidence="2 3">
    <name type="scientific">Pelagirhabdus alkalitolerans</name>
    <dbReference type="NCBI Taxonomy" id="1612202"/>
    <lineage>
        <taxon>Bacteria</taxon>
        <taxon>Bacillati</taxon>
        <taxon>Bacillota</taxon>
        <taxon>Bacilli</taxon>
        <taxon>Bacillales</taxon>
        <taxon>Bacillaceae</taxon>
        <taxon>Pelagirhabdus</taxon>
    </lineage>
</organism>
<keyword evidence="1" id="KW-1133">Transmembrane helix</keyword>
<keyword evidence="3" id="KW-1185">Reference proteome</keyword>
<dbReference type="RefSeq" id="WP_176759192.1">
    <property type="nucleotide sequence ID" value="NZ_FMYI01000002.1"/>
</dbReference>
<protein>
    <submittedName>
        <fullName evidence="2">Uncharacterized protein</fullName>
    </submittedName>
</protein>
<keyword evidence="1" id="KW-0472">Membrane</keyword>
<gene>
    <name evidence="2" type="ORF">SAMN05421734_10213</name>
</gene>
<evidence type="ECO:0000256" key="1">
    <source>
        <dbReference type="SAM" id="Phobius"/>
    </source>
</evidence>
<sequence>MNKGNKMVIPLLTSIGVGAFTYYSMRRNGQTNPFQQMTQMFKNPMNMN</sequence>
<dbReference type="AlphaFoldDB" id="A0A1G6GXK6"/>
<dbReference type="STRING" id="1612202.SAMN05421734_10213"/>